<dbReference type="InterPro" id="IPR005322">
    <property type="entry name" value="Peptidase_C69"/>
</dbReference>
<name>G5BRL9_HETGA</name>
<dbReference type="eggNOG" id="ENOG502QTSN">
    <property type="taxonomic scope" value="Eukaryota"/>
</dbReference>
<organism evidence="3 4">
    <name type="scientific">Heterocephalus glaber</name>
    <name type="common">Naked mole rat</name>
    <dbReference type="NCBI Taxonomy" id="10181"/>
    <lineage>
        <taxon>Eukaryota</taxon>
        <taxon>Metazoa</taxon>
        <taxon>Chordata</taxon>
        <taxon>Craniata</taxon>
        <taxon>Vertebrata</taxon>
        <taxon>Euteleostomi</taxon>
        <taxon>Mammalia</taxon>
        <taxon>Eutheria</taxon>
        <taxon>Euarchontoglires</taxon>
        <taxon>Glires</taxon>
        <taxon>Rodentia</taxon>
        <taxon>Hystricomorpha</taxon>
        <taxon>Bathyergidae</taxon>
        <taxon>Heterocephalus</taxon>
    </lineage>
</organism>
<dbReference type="GO" id="GO:0006508">
    <property type="term" value="P:proteolysis"/>
    <property type="evidence" value="ECO:0007669"/>
    <property type="project" value="InterPro"/>
</dbReference>
<dbReference type="EMBL" id="JH171549">
    <property type="protein sequence ID" value="EHB11930.1"/>
    <property type="molecule type" value="Genomic_DNA"/>
</dbReference>
<reference evidence="3 4" key="1">
    <citation type="journal article" date="2011" name="Nature">
        <title>Genome sequencing reveals insights into physiology and longevity of the naked mole rat.</title>
        <authorList>
            <person name="Kim E.B."/>
            <person name="Fang X."/>
            <person name="Fushan A.A."/>
            <person name="Huang Z."/>
            <person name="Lobanov A.V."/>
            <person name="Han L."/>
            <person name="Marino S.M."/>
            <person name="Sun X."/>
            <person name="Turanov A.A."/>
            <person name="Yang P."/>
            <person name="Yim S.H."/>
            <person name="Zhao X."/>
            <person name="Kasaikina M.V."/>
            <person name="Stoletzki N."/>
            <person name="Peng C."/>
            <person name="Polak P."/>
            <person name="Xiong Z."/>
            <person name="Kiezun A."/>
            <person name="Zhu Y."/>
            <person name="Chen Y."/>
            <person name="Kryukov G.V."/>
            <person name="Zhang Q."/>
            <person name="Peshkin L."/>
            <person name="Yang L."/>
            <person name="Bronson R.T."/>
            <person name="Buffenstein R."/>
            <person name="Wang B."/>
            <person name="Han C."/>
            <person name="Li Q."/>
            <person name="Chen L."/>
            <person name="Zhao W."/>
            <person name="Sunyaev S.R."/>
            <person name="Park T.J."/>
            <person name="Zhang G."/>
            <person name="Wang J."/>
            <person name="Gladyshev V.N."/>
        </authorList>
    </citation>
    <scope>NUCLEOTIDE SEQUENCE [LARGE SCALE GENOMIC DNA]</scope>
</reference>
<dbReference type="GO" id="GO:0016805">
    <property type="term" value="F:dipeptidase activity"/>
    <property type="evidence" value="ECO:0007669"/>
    <property type="project" value="InterPro"/>
</dbReference>
<dbReference type="InParanoid" id="G5BRL9"/>
<dbReference type="AlphaFoldDB" id="G5BRL9"/>
<sequence length="659" mass="72180">MFYTPLRLTVSRPPYGIELVKQAKGLFFWESGNQDIKIKQKGPLLDGSRTAPPAGGAQYYCSPGGERLDPGTQSAKTGGQGRRHVTRPAVGEGGGGPQRCLSGKRDAPGAAFATAASAADVAAVIWPWQRPHLGGRCLRNSGRIPESTAQQEGGDAGGSKCCGDNGIEEGLQHHTVAPLHLHVLSGAAPTPFVPQKVRHCLEEVGGSLKKSEGITHSFRSKMRIDPPSTKGFPGGSKGCFPEYSEMAVAPPSYCFVAFPPRAKDGLVVFGKNSARPRDEVQEVVYFSAADHEPESKVECTYISIDQVLRTHAIVISRPAWLWGAEMGANEHGVCIANEAINAREPAAETEALLGMDLVRLGLERGTTAKEALDVIVSLLEEYGQGGNYYEDASSCQSFQSAYLIVDREEAWVLETVGKYWAAEKITEGVKWICNQLSLTTKMDAEHPELRTYAQSQGWWTGEDEFNFSHVFSPADDHLDCCAGIESLEKQEETITVQTMINILRDKASGICIDSESFLTTASIVSVLPQNGSSPCIHYFTGTPDPSRSIFKPFIFVDDVKLVPKAQSPCFGDDDPAKKEPRFQEKPDRRHDLYKAHEWARAVMESDQEQGRTLRKTMLELEKQGLEAMEEILSSPYPPDPAEVGDLFYDCVDTEIKFFK</sequence>
<proteinExistence type="inferred from homology"/>
<dbReference type="MEROPS" id="C69.003"/>
<feature type="region of interest" description="Disordered" evidence="2">
    <location>
        <begin position="62"/>
        <end position="98"/>
    </location>
</feature>
<evidence type="ECO:0000313" key="4">
    <source>
        <dbReference type="Proteomes" id="UP000006813"/>
    </source>
</evidence>
<evidence type="ECO:0000313" key="3">
    <source>
        <dbReference type="EMBL" id="EHB11930.1"/>
    </source>
</evidence>
<accession>G5BRL9</accession>
<dbReference type="FunFam" id="3.60.60.10:FF:000001">
    <property type="entry name" value="Secernin 1"/>
    <property type="match status" value="1"/>
</dbReference>
<dbReference type="STRING" id="10181.G5BRL9"/>
<dbReference type="PANTHER" id="PTHR12994:SF7">
    <property type="entry name" value="SECERNIN-1"/>
    <property type="match status" value="1"/>
</dbReference>
<dbReference type="Pfam" id="PF03577">
    <property type="entry name" value="Peptidase_C69"/>
    <property type="match status" value="1"/>
</dbReference>
<dbReference type="Gene3D" id="3.60.60.10">
    <property type="entry name" value="Penicillin V Acylase, Chain A"/>
    <property type="match status" value="1"/>
</dbReference>
<dbReference type="PANTHER" id="PTHR12994">
    <property type="entry name" value="SECERNIN"/>
    <property type="match status" value="1"/>
</dbReference>
<protein>
    <submittedName>
        <fullName evidence="3">Secernin-1</fullName>
    </submittedName>
</protein>
<comment type="similarity">
    <text evidence="1">Belongs to the peptidase C69 family. Secernin subfamily.</text>
</comment>
<dbReference type="Proteomes" id="UP000006813">
    <property type="component" value="Unassembled WGS sequence"/>
</dbReference>
<dbReference type="GO" id="GO:0070004">
    <property type="term" value="F:cysteine-type exopeptidase activity"/>
    <property type="evidence" value="ECO:0007669"/>
    <property type="project" value="InterPro"/>
</dbReference>
<evidence type="ECO:0000256" key="1">
    <source>
        <dbReference type="ARBA" id="ARBA00005705"/>
    </source>
</evidence>
<gene>
    <name evidence="3" type="ORF">GW7_21716</name>
</gene>
<dbReference type="FunCoup" id="G5BRL9">
    <property type="interactions" value="249"/>
</dbReference>
<evidence type="ECO:0000256" key="2">
    <source>
        <dbReference type="SAM" id="MobiDB-lite"/>
    </source>
</evidence>